<dbReference type="UniPathway" id="UPA00261">
    <property type="reaction ID" value="UER00373"/>
</dbReference>
<dbReference type="GO" id="GO:0003700">
    <property type="term" value="F:DNA-binding transcription factor activity"/>
    <property type="evidence" value="ECO:0007669"/>
    <property type="project" value="InterPro"/>
</dbReference>
<comment type="function">
    <text evidence="5">Oxidizes proline to glutamate for use as a carbon and nitrogen source.</text>
</comment>
<dbReference type="FunFam" id="3.40.309.10:FF:000005">
    <property type="entry name" value="1-pyrroline-5-carboxylate dehydrogenase 1"/>
    <property type="match status" value="1"/>
</dbReference>
<dbReference type="InterPro" id="IPR016163">
    <property type="entry name" value="Ald_DH_C"/>
</dbReference>
<evidence type="ECO:0000259" key="7">
    <source>
        <dbReference type="Pfam" id="PF00171"/>
    </source>
</evidence>
<keyword evidence="5" id="KW-0804">Transcription</keyword>
<dbReference type="PIRSF" id="PIRSF000197">
    <property type="entry name" value="Bifunct_PutA"/>
    <property type="match status" value="1"/>
</dbReference>
<keyword evidence="5" id="KW-0805">Transcription regulation</keyword>
<dbReference type="EC" id="1.2.1.88" evidence="5"/>
<dbReference type="Gene3D" id="3.40.605.10">
    <property type="entry name" value="Aldehyde Dehydrogenase, Chain A, domain 1"/>
    <property type="match status" value="1"/>
</dbReference>
<comment type="caution">
    <text evidence="10">The sequence shown here is derived from an EMBL/GenBank/DDBJ whole genome shotgun (WGS) entry which is preliminary data.</text>
</comment>
<keyword evidence="5" id="KW-0274">FAD</keyword>
<evidence type="ECO:0000256" key="6">
    <source>
        <dbReference type="PIRSR" id="PIRSR000197-1"/>
    </source>
</evidence>
<dbReference type="SUPFAM" id="SSF81935">
    <property type="entry name" value="N-terminal domain of bifunctional PutA protein"/>
    <property type="match status" value="1"/>
</dbReference>
<dbReference type="EMBL" id="BKCL01000004">
    <property type="protein sequence ID" value="GEQ97863.1"/>
    <property type="molecule type" value="Genomic_DNA"/>
</dbReference>
<dbReference type="InterPro" id="IPR015590">
    <property type="entry name" value="Aldehyde_DH_dom"/>
</dbReference>
<dbReference type="InterPro" id="IPR025703">
    <property type="entry name" value="Bifunct_PutA"/>
</dbReference>
<evidence type="ECO:0000256" key="4">
    <source>
        <dbReference type="ARBA" id="ARBA00048142"/>
    </source>
</evidence>
<keyword evidence="3 5" id="KW-0520">NAD</keyword>
<proteinExistence type="inferred from homology"/>
<reference evidence="10 11" key="1">
    <citation type="submission" date="2019-09" db="EMBL/GenBank/DDBJ databases">
        <title>NBRP : Genome information of microbial organism related human and environment.</title>
        <authorList>
            <person name="Hattori M."/>
            <person name="Oshima K."/>
            <person name="Inaba H."/>
            <person name="Suda W."/>
            <person name="Sakamoto M."/>
            <person name="Iino T."/>
            <person name="Kitahara M."/>
            <person name="Oshida Y."/>
            <person name="Iida T."/>
            <person name="Kudo T."/>
            <person name="Itoh T."/>
            <person name="Ohkuma M."/>
        </authorList>
    </citation>
    <scope>NUCLEOTIDE SEQUENCE [LARGE SCALE GENOMIC DNA]</scope>
    <source>
        <strain evidence="10 11">Hi-2</strain>
    </source>
</reference>
<evidence type="ECO:0000313" key="11">
    <source>
        <dbReference type="Proteomes" id="UP000322084"/>
    </source>
</evidence>
<evidence type="ECO:0000259" key="8">
    <source>
        <dbReference type="Pfam" id="PF01619"/>
    </source>
</evidence>
<dbReference type="GO" id="GO:0003842">
    <property type="term" value="F:L-glutamate gamma-semialdehyde dehydrogenase activity"/>
    <property type="evidence" value="ECO:0007669"/>
    <property type="project" value="UniProtKB-UniRule"/>
</dbReference>
<feature type="active site" evidence="6">
    <location>
        <position position="842"/>
    </location>
</feature>
<dbReference type="NCBIfam" id="TIGR01238">
    <property type="entry name" value="D1pyr5carbox3"/>
    <property type="match status" value="1"/>
</dbReference>
<dbReference type="PANTHER" id="PTHR42862">
    <property type="entry name" value="DELTA-1-PYRROLINE-5-CARBOXYLATE DEHYDROGENASE 1, ISOFORM A-RELATED"/>
    <property type="match status" value="1"/>
</dbReference>
<dbReference type="GO" id="GO:0003677">
    <property type="term" value="F:DNA binding"/>
    <property type="evidence" value="ECO:0007669"/>
    <property type="project" value="UniProtKB-KW"/>
</dbReference>
<dbReference type="InterPro" id="IPR050485">
    <property type="entry name" value="Proline_metab_enzyme"/>
</dbReference>
<feature type="domain" description="Proline dehydrogenase" evidence="8">
    <location>
        <begin position="194"/>
        <end position="490"/>
    </location>
</feature>
<feature type="active site" evidence="6">
    <location>
        <position position="808"/>
    </location>
</feature>
<gene>
    <name evidence="10" type="primary">putA</name>
    <name evidence="10" type="ORF">JCM17844_15000</name>
</gene>
<evidence type="ECO:0000256" key="3">
    <source>
        <dbReference type="ARBA" id="ARBA00023027"/>
    </source>
</evidence>
<dbReference type="SUPFAM" id="SSF51730">
    <property type="entry name" value="FAD-linked oxidoreductase"/>
    <property type="match status" value="1"/>
</dbReference>
<name>A0A5A7MRK5_9PROT</name>
<keyword evidence="5" id="KW-0238">DNA-binding</keyword>
<evidence type="ECO:0000313" key="10">
    <source>
        <dbReference type="EMBL" id="GEQ97863.1"/>
    </source>
</evidence>
<comment type="pathway">
    <text evidence="5">Amino-acid degradation; L-proline degradation into L-glutamate; L-glutamate from L-proline: step 1/2.</text>
</comment>
<dbReference type="InterPro" id="IPR016161">
    <property type="entry name" value="Ald_DH/histidinol_DH"/>
</dbReference>
<comment type="catalytic activity">
    <reaction evidence="5">
        <text>L-proline + a quinone = (S)-1-pyrroline-5-carboxylate + a quinol + H(+)</text>
        <dbReference type="Rhea" id="RHEA:23784"/>
        <dbReference type="ChEBI" id="CHEBI:15378"/>
        <dbReference type="ChEBI" id="CHEBI:17388"/>
        <dbReference type="ChEBI" id="CHEBI:24646"/>
        <dbReference type="ChEBI" id="CHEBI:60039"/>
        <dbReference type="ChEBI" id="CHEBI:132124"/>
        <dbReference type="EC" id="1.5.5.2"/>
    </reaction>
</comment>
<keyword evidence="2 5" id="KW-0560">Oxidoreductase</keyword>
<dbReference type="Pfam" id="PF14850">
    <property type="entry name" value="Pro_dh-DNA_bdg"/>
    <property type="match status" value="1"/>
</dbReference>
<comment type="similarity">
    <text evidence="5">In the C-terminal section; belongs to the aldehyde dehydrogenase family.</text>
</comment>
<sequence length="1053" mass="115302">MTDAVRSTHSAPRTLHDARLALRMAGYASEVEENRALLAATPLNHDERKRVFERAKAMIERSRDLSSEQGTLDAFMQEFGLSNQEGVALMCLAEALLRIPDPDTQDALIAEKIRTGDWSSHLGKSNSPFVNASVWALMLTGRVIKVDPVIRKDPGDFIDKLVKRAGEPVIRQAVNQAMRIMGRQFVFGRSIKEALKRMARMPEQKQLMSFDMLGEGARTSETADRYFQLYKDAITAVGTQESTKLGGPNTRSSVSIKISALHPRYEQTNAKAVIGDILPRLHDLALLAKEFDIQLTIDAEEADRLDLSLDLFEALARSPELLGWPGLGLALQAYQKRARYVVDWLEILARETHRRIPVRLVKGAYWDTEIKHAQELGMPDYAVWTRKMATDMSYLLCARKLIEGGDAFYPMFATHNAHTIAAIEEMGQDADYEFQRLHGMGDLLYRAVRQVIGRPVKARTYAPVGAHRDLLPYLVRRLLENGANSSFVNRFMDNKVPVEDVAHDPISAMEEDSHGRHPDIPLPHDLYGTARANSKGINLDDRPQLDALTQALAQQQSKIWDLACLVSGARTGGDPMAVKSPTDHTETVGTIRPALVTDRETALKAALKAQQSWNRLGGKARADILRKMGAALENKMEVLIGLMVREAGKTLSDGIAEVREAVDFCRYYAMQADAQFADPTPLPGPTGERNELMLEGRGVFLSISPWNFPLAIFTGQLAAALAAGNAVIAKPAEQTSLIAAYATELFHQAGVPGDVLHLLVGTGPEVAAPLVEDERIAGVVFTGSTETAKIINRSLAARDGAIVPLIAETGGQNAMIVDTTALTEQVTDAVMDSAFGSAGQRCSALRILCIQDDVADDVIHMVKGALAQRTVGHPGDPVTDIGPIIDEQARAGLEKHIARMDKEARFIARANLPSDLQNGTYFAPCIYEINSISQLDREIFGPVLHILRYKAEALDSLMDQLAATGYGLTCGIHSRLEGRWNSLFEKSMAGNVYVNRNMVGAVVGVQPFGGRGLSGTGFKAGGPHYLLRFSIERVRTVNTAAIGGNTDLFRLIS</sequence>
<dbReference type="InterPro" id="IPR024082">
    <property type="entry name" value="PRODH_PutA_dom_II"/>
</dbReference>
<keyword evidence="5" id="KW-0285">Flavoprotein</keyword>
<dbReference type="SUPFAM" id="SSF53720">
    <property type="entry name" value="ALDH-like"/>
    <property type="match status" value="1"/>
</dbReference>
<dbReference type="Gene3D" id="3.20.20.220">
    <property type="match status" value="1"/>
</dbReference>
<comment type="cofactor">
    <cofactor evidence="5">
        <name>FAD</name>
        <dbReference type="ChEBI" id="CHEBI:57692"/>
    </cofactor>
</comment>
<dbReference type="InterPro" id="IPR016162">
    <property type="entry name" value="Ald_DH_N"/>
</dbReference>
<evidence type="ECO:0000256" key="2">
    <source>
        <dbReference type="ARBA" id="ARBA00023002"/>
    </source>
</evidence>
<dbReference type="AlphaFoldDB" id="A0A5A7MRK5"/>
<dbReference type="PROSITE" id="PS00070">
    <property type="entry name" value="ALDEHYDE_DEHYDR_CYS"/>
    <property type="match status" value="1"/>
</dbReference>
<feature type="domain" description="Proline dehydrogenase PutA" evidence="9">
    <location>
        <begin position="72"/>
        <end position="185"/>
    </location>
</feature>
<dbReference type="EC" id="1.5.5.2" evidence="5"/>
<evidence type="ECO:0000256" key="5">
    <source>
        <dbReference type="PIRNR" id="PIRNR000197"/>
    </source>
</evidence>
<keyword evidence="5" id="KW-0678">Repressor</keyword>
<dbReference type="Gene3D" id="1.20.5.460">
    <property type="entry name" value="Single helix bin"/>
    <property type="match status" value="1"/>
</dbReference>
<organism evidence="10 11">
    <name type="scientific">Iodidimonas gelatinilytica</name>
    <dbReference type="NCBI Taxonomy" id="1236966"/>
    <lineage>
        <taxon>Bacteria</taxon>
        <taxon>Pseudomonadati</taxon>
        <taxon>Pseudomonadota</taxon>
        <taxon>Alphaproteobacteria</taxon>
        <taxon>Iodidimonadales</taxon>
        <taxon>Iodidimonadaceae</taxon>
        <taxon>Iodidimonas</taxon>
    </lineage>
</organism>
<comment type="catalytic activity">
    <reaction evidence="4 5">
        <text>L-glutamate 5-semialdehyde + NAD(+) + H2O = L-glutamate + NADH + 2 H(+)</text>
        <dbReference type="Rhea" id="RHEA:30235"/>
        <dbReference type="ChEBI" id="CHEBI:15377"/>
        <dbReference type="ChEBI" id="CHEBI:15378"/>
        <dbReference type="ChEBI" id="CHEBI:29985"/>
        <dbReference type="ChEBI" id="CHEBI:57540"/>
        <dbReference type="ChEBI" id="CHEBI:57945"/>
        <dbReference type="ChEBI" id="CHEBI:58066"/>
        <dbReference type="EC" id="1.2.1.88"/>
    </reaction>
</comment>
<dbReference type="InterPro" id="IPR002872">
    <property type="entry name" value="Proline_DH_dom"/>
</dbReference>
<dbReference type="NCBIfam" id="NF008869">
    <property type="entry name" value="PRK11904.1"/>
    <property type="match status" value="1"/>
</dbReference>
<dbReference type="GO" id="GO:0004657">
    <property type="term" value="F:proline dehydrogenase activity"/>
    <property type="evidence" value="ECO:0007669"/>
    <property type="project" value="UniProtKB-UniRule"/>
</dbReference>
<dbReference type="GO" id="GO:0010133">
    <property type="term" value="P:L-proline catabolic process to L-glutamate"/>
    <property type="evidence" value="ECO:0007669"/>
    <property type="project" value="UniProtKB-UniRule"/>
</dbReference>
<evidence type="ECO:0000256" key="1">
    <source>
        <dbReference type="ARBA" id="ARBA00004786"/>
    </source>
</evidence>
<comment type="pathway">
    <text evidence="1 5">Amino-acid degradation; L-proline degradation into L-glutamate; L-glutamate from L-proline: step 2/2.</text>
</comment>
<protein>
    <recommendedName>
        <fullName evidence="5">Bifunctional protein PutA</fullName>
    </recommendedName>
    <domain>
        <recommendedName>
            <fullName evidence="5">Proline dehydrogenase</fullName>
            <ecNumber evidence="5">1.5.5.2</ecNumber>
        </recommendedName>
        <alternativeName>
            <fullName evidence="5">Proline oxidase</fullName>
        </alternativeName>
    </domain>
    <domain>
        <recommendedName>
            <fullName evidence="5">Delta-1-pyrroline-5-carboxylate dehydrogenase</fullName>
            <shortName evidence="5">P5C dehydrogenase</shortName>
            <ecNumber evidence="5">1.2.1.88</ecNumber>
        </recommendedName>
        <alternativeName>
            <fullName evidence="5">L-glutamate gamma-semialdehyde dehydrogenase</fullName>
        </alternativeName>
    </domain>
</protein>
<dbReference type="InterPro" id="IPR024089">
    <property type="entry name" value="PRODH_PutA_dom_I/II"/>
</dbReference>
<dbReference type="Proteomes" id="UP000322084">
    <property type="component" value="Unassembled WGS sequence"/>
</dbReference>
<comment type="similarity">
    <text evidence="5">In the N-terminal section; belongs to the proline dehydrogenase family.</text>
</comment>
<dbReference type="CDD" id="cd07125">
    <property type="entry name" value="ALDH_PutA-P5CDH"/>
    <property type="match status" value="1"/>
</dbReference>
<dbReference type="Pfam" id="PF00171">
    <property type="entry name" value="Aldedh"/>
    <property type="match status" value="1"/>
</dbReference>
<dbReference type="PANTHER" id="PTHR42862:SF1">
    <property type="entry name" value="DELTA-1-PYRROLINE-5-CARBOXYLATE DEHYDROGENASE 2, ISOFORM A-RELATED"/>
    <property type="match status" value="1"/>
</dbReference>
<dbReference type="GO" id="GO:0009898">
    <property type="term" value="C:cytoplasmic side of plasma membrane"/>
    <property type="evidence" value="ECO:0007669"/>
    <property type="project" value="TreeGrafter"/>
</dbReference>
<dbReference type="InterPro" id="IPR016160">
    <property type="entry name" value="Ald_DH_CS_CYS"/>
</dbReference>
<feature type="domain" description="Aldehyde dehydrogenase" evidence="7">
    <location>
        <begin position="575"/>
        <end position="1029"/>
    </location>
</feature>
<accession>A0A5A7MRK5</accession>
<evidence type="ECO:0000259" key="9">
    <source>
        <dbReference type="Pfam" id="PF14850"/>
    </source>
</evidence>
<keyword evidence="5" id="KW-0642">Proline metabolism</keyword>
<dbReference type="InterPro" id="IPR029041">
    <property type="entry name" value="FAD-linked_oxidoreductase-like"/>
</dbReference>
<dbReference type="RefSeq" id="WP_150000267.1">
    <property type="nucleotide sequence ID" value="NZ_BKCL01000004.1"/>
</dbReference>
<dbReference type="Pfam" id="PF01619">
    <property type="entry name" value="Pro_dh"/>
    <property type="match status" value="1"/>
</dbReference>
<dbReference type="Gene3D" id="3.40.309.10">
    <property type="entry name" value="Aldehyde Dehydrogenase, Chain A, domain 2"/>
    <property type="match status" value="1"/>
</dbReference>
<dbReference type="InterPro" id="IPR005933">
    <property type="entry name" value="PutA_C"/>
</dbReference>